<feature type="compositionally biased region" description="Polar residues" evidence="1">
    <location>
        <begin position="83"/>
        <end position="96"/>
    </location>
</feature>
<dbReference type="Proteomes" id="UP000185696">
    <property type="component" value="Unassembled WGS sequence"/>
</dbReference>
<accession>A0A7Z0WL45</accession>
<keyword evidence="4" id="KW-1185">Reference proteome</keyword>
<dbReference type="RefSeq" id="WP_075134490.1">
    <property type="nucleotide sequence ID" value="NZ_MSIF01000009.1"/>
</dbReference>
<organism evidence="3 4">
    <name type="scientific">Actinophytocola xinjiangensis</name>
    <dbReference type="NCBI Taxonomy" id="485602"/>
    <lineage>
        <taxon>Bacteria</taxon>
        <taxon>Bacillati</taxon>
        <taxon>Actinomycetota</taxon>
        <taxon>Actinomycetes</taxon>
        <taxon>Pseudonocardiales</taxon>
        <taxon>Pseudonocardiaceae</taxon>
    </lineage>
</organism>
<feature type="transmembrane region" description="Helical" evidence="2">
    <location>
        <begin position="43"/>
        <end position="67"/>
    </location>
</feature>
<evidence type="ECO:0000256" key="2">
    <source>
        <dbReference type="SAM" id="Phobius"/>
    </source>
</evidence>
<keyword evidence="2" id="KW-0812">Transmembrane</keyword>
<reference evidence="3 4" key="1">
    <citation type="submission" date="2016-12" db="EMBL/GenBank/DDBJ databases">
        <title>The draft genome sequence of Actinophytocola xinjiangensis.</title>
        <authorList>
            <person name="Wang W."/>
            <person name="Yuan L."/>
        </authorList>
    </citation>
    <scope>NUCLEOTIDE SEQUENCE [LARGE SCALE GENOMIC DNA]</scope>
    <source>
        <strain evidence="3 4">CGMCC 4.4663</strain>
    </source>
</reference>
<keyword evidence="2" id="KW-0472">Membrane</keyword>
<evidence type="ECO:0000313" key="4">
    <source>
        <dbReference type="Proteomes" id="UP000185696"/>
    </source>
</evidence>
<dbReference type="EMBL" id="MSIF01000009">
    <property type="protein sequence ID" value="OLF09498.1"/>
    <property type="molecule type" value="Genomic_DNA"/>
</dbReference>
<proteinExistence type="predicted"/>
<evidence type="ECO:0000256" key="1">
    <source>
        <dbReference type="SAM" id="MobiDB-lite"/>
    </source>
</evidence>
<comment type="caution">
    <text evidence="3">The sequence shown here is derived from an EMBL/GenBank/DDBJ whole genome shotgun (WGS) entry which is preliminary data.</text>
</comment>
<protein>
    <submittedName>
        <fullName evidence="3">Uncharacterized protein</fullName>
    </submittedName>
</protein>
<evidence type="ECO:0000313" key="3">
    <source>
        <dbReference type="EMBL" id="OLF09498.1"/>
    </source>
</evidence>
<dbReference type="AlphaFoldDB" id="A0A7Z0WL45"/>
<keyword evidence="2" id="KW-1133">Transmembrane helix</keyword>
<feature type="region of interest" description="Disordered" evidence="1">
    <location>
        <begin position="68"/>
        <end position="117"/>
    </location>
</feature>
<gene>
    <name evidence="3" type="ORF">BLA60_20315</name>
</gene>
<name>A0A7Z0WL45_9PSEU</name>
<sequence length="277" mass="29351">MNENENARVRRWLDTALSGEPPLAVDREEVLRRGRRGLRRRRLFQAGGAVSGAVAVVVGTVLVSGVLTGHDGDHRTVPPAAGSTPTAESSLLTTPPRTAEPSTAAGPSTTAGPQGQVRDETVRYTQAVVNPDVLPARYVLSPVAGTSGPVFQGTTPGVYEFEADLRTDDGSGWLWVLLRRGPGDGLDCDTVPRPVDQCEVRKEGDLPMVVAVQRFDTGEVRRVVRSVHPDGDSVTVTASNLTSVQRGDGAVPVKASWPPLTESAAIRIAALPELDVD</sequence>